<dbReference type="OrthoDB" id="161681at2759"/>
<feature type="transmembrane region" description="Helical" evidence="6">
    <location>
        <begin position="399"/>
        <end position="418"/>
    </location>
</feature>
<keyword evidence="6" id="KW-1133">Transmembrane helix</keyword>
<evidence type="ECO:0000259" key="8">
    <source>
        <dbReference type="PROSITE" id="PS50145"/>
    </source>
</evidence>
<evidence type="ECO:0000256" key="4">
    <source>
        <dbReference type="PROSITE-ProRule" id="PRU00207"/>
    </source>
</evidence>
<dbReference type="PANTHER" id="PTHR10131:SF94">
    <property type="entry name" value="TNF RECEPTOR-ASSOCIATED FACTOR 4"/>
    <property type="match status" value="1"/>
</dbReference>
<feature type="transmembrane region" description="Helical" evidence="6">
    <location>
        <begin position="794"/>
        <end position="814"/>
    </location>
</feature>
<feature type="transmembrane region" description="Helical" evidence="6">
    <location>
        <begin position="551"/>
        <end position="570"/>
    </location>
</feature>
<organism evidence="9 10">
    <name type="scientific">Triparma strigata</name>
    <dbReference type="NCBI Taxonomy" id="1606541"/>
    <lineage>
        <taxon>Eukaryota</taxon>
        <taxon>Sar</taxon>
        <taxon>Stramenopiles</taxon>
        <taxon>Ochrophyta</taxon>
        <taxon>Bolidophyceae</taxon>
        <taxon>Parmales</taxon>
        <taxon>Triparmaceae</taxon>
        <taxon>Triparma</taxon>
    </lineage>
</organism>
<proteinExistence type="predicted"/>
<dbReference type="EMBL" id="BRXY01000123">
    <property type="protein sequence ID" value="GMH68308.1"/>
    <property type="molecule type" value="Genomic_DNA"/>
</dbReference>
<feature type="domain" description="RING-type" evidence="7">
    <location>
        <begin position="188"/>
        <end position="226"/>
    </location>
</feature>
<keyword evidence="1 4" id="KW-0479">Metal-binding</keyword>
<sequence>MEASGQQQQQQSPSVLVDNNVIRLHVDMLRAVTPGRTLLINLPGGHRAAIISPVILKYLSLFERACREGRRDILYVNVPLQHEDIRFLTASGALVEPAERVAIVQAIQRQQQQQQSPPQTPVRETENRIAQARQHAALQNSMRESLNLPQLDPGAPIALSPLVPTPAPVEEPVSSGSVSSESLQNFVCSICLDYIQSPASATCKCTFCLECLNKWLETNTSCPTCRAPTSKSDVHSNPAIFDKGDPVVTCPHQGCEESLPLSQLKSHTKSCPFLPLKCKYAPFGCTHVCPSAQMAQHLATTCSFEKFKGLIGKHRLQETHIKKLSKNANLANNIIVQNSLHIQNVSERVNSLNSNLVNKLSDPFAYMRLYAISMSNPWAFNAKRQTWHDFLVHLEALSLYNAVICALPVLLLVFALQLKGFYKLIYINTCFWQDVHSVVNGLLPDDDAKAVFYEAMLENCREEKLEKITYIADSCCCLLGVIFIVLCVRPSTLATILKTIGLLSRRSFFEDPRVNLHSKWMDVTSRNYSWGPGLLFFANTSDRARSNEPKVSIFEVFVFVPAVSLFVVLFQRMGVESIYLGGVGGNRVGGRESEDYEATEVAIRLIYGASIYTLACFCLIAAPNISVGCINCNRIGDGNNDDGFTIKCKIRDSISLWLRIGVMVVVCRNLKDAFDTLAAIVALDKMANSLGKAGWDFFIIKEELGPLAILSDNFWMLYLAVRFGANFVRSGGGFEIRLLLFFITINSIYQNVSKTSLKIGKEMRKQILIANSPPQLNVFTAEQRMNAATLLHKLGGEAFGFFMAFTVVFAVALIKC</sequence>
<dbReference type="SMART" id="SM00184">
    <property type="entry name" value="RING"/>
    <property type="match status" value="1"/>
</dbReference>
<keyword evidence="2 4" id="KW-0863">Zinc-finger</keyword>
<feature type="zinc finger region" description="TRAF-type" evidence="4">
    <location>
        <begin position="248"/>
        <end position="294"/>
    </location>
</feature>
<dbReference type="Gene3D" id="3.30.40.10">
    <property type="entry name" value="Zinc/RING finger domain, C3HC4 (zinc finger)"/>
    <property type="match status" value="2"/>
</dbReference>
<dbReference type="InterPro" id="IPR001841">
    <property type="entry name" value="Znf_RING"/>
</dbReference>
<feature type="region of interest" description="Disordered" evidence="5">
    <location>
        <begin position="109"/>
        <end position="128"/>
    </location>
</feature>
<evidence type="ECO:0008006" key="11">
    <source>
        <dbReference type="Google" id="ProtNLM"/>
    </source>
</evidence>
<dbReference type="PROSITE" id="PS50089">
    <property type="entry name" value="ZF_RING_2"/>
    <property type="match status" value="1"/>
</dbReference>
<accession>A0A9W7E9Y2</accession>
<dbReference type="SUPFAM" id="SSF57850">
    <property type="entry name" value="RING/U-box"/>
    <property type="match status" value="1"/>
</dbReference>
<keyword evidence="6" id="KW-0472">Membrane</keyword>
<keyword evidence="6" id="KW-0812">Transmembrane</keyword>
<evidence type="ECO:0000259" key="7">
    <source>
        <dbReference type="PROSITE" id="PS50089"/>
    </source>
</evidence>
<comment type="caution">
    <text evidence="9">The sequence shown here is derived from an EMBL/GenBank/DDBJ whole genome shotgun (WGS) entry which is preliminary data.</text>
</comment>
<dbReference type="GO" id="GO:0008270">
    <property type="term" value="F:zinc ion binding"/>
    <property type="evidence" value="ECO:0007669"/>
    <property type="project" value="UniProtKB-KW"/>
</dbReference>
<dbReference type="Pfam" id="PF13639">
    <property type="entry name" value="zf-RING_2"/>
    <property type="match status" value="1"/>
</dbReference>
<dbReference type="SUPFAM" id="SSF49599">
    <property type="entry name" value="TRAF domain-like"/>
    <property type="match status" value="1"/>
</dbReference>
<evidence type="ECO:0000256" key="1">
    <source>
        <dbReference type="ARBA" id="ARBA00022723"/>
    </source>
</evidence>
<evidence type="ECO:0000313" key="10">
    <source>
        <dbReference type="Proteomes" id="UP001165085"/>
    </source>
</evidence>
<dbReference type="AlphaFoldDB" id="A0A9W7E9Y2"/>
<name>A0A9W7E9Y2_9STRA</name>
<reference evidence="10" key="1">
    <citation type="journal article" date="2023" name="Commun. Biol.">
        <title>Genome analysis of Parmales, the sister group of diatoms, reveals the evolutionary specialization of diatoms from phago-mixotrophs to photoautotrophs.</title>
        <authorList>
            <person name="Ban H."/>
            <person name="Sato S."/>
            <person name="Yoshikawa S."/>
            <person name="Yamada K."/>
            <person name="Nakamura Y."/>
            <person name="Ichinomiya M."/>
            <person name="Sato N."/>
            <person name="Blanc-Mathieu R."/>
            <person name="Endo H."/>
            <person name="Kuwata A."/>
            <person name="Ogata H."/>
        </authorList>
    </citation>
    <scope>NUCLEOTIDE SEQUENCE [LARGE SCALE GENOMIC DNA]</scope>
    <source>
        <strain evidence="10">NIES 3701</strain>
    </source>
</reference>
<dbReference type="PANTHER" id="PTHR10131">
    <property type="entry name" value="TNF RECEPTOR ASSOCIATED FACTOR"/>
    <property type="match status" value="1"/>
</dbReference>
<dbReference type="InterPro" id="IPR013083">
    <property type="entry name" value="Znf_RING/FYVE/PHD"/>
</dbReference>
<feature type="domain" description="TRAF-type" evidence="8">
    <location>
        <begin position="248"/>
        <end position="294"/>
    </location>
</feature>
<evidence type="ECO:0000256" key="3">
    <source>
        <dbReference type="ARBA" id="ARBA00022833"/>
    </source>
</evidence>
<dbReference type="PROSITE" id="PS50145">
    <property type="entry name" value="ZF_TRAF"/>
    <property type="match status" value="1"/>
</dbReference>
<dbReference type="Pfam" id="PF02176">
    <property type="entry name" value="zf-TRAF"/>
    <property type="match status" value="1"/>
</dbReference>
<dbReference type="InterPro" id="IPR001293">
    <property type="entry name" value="Znf_TRAF"/>
</dbReference>
<evidence type="ECO:0000256" key="5">
    <source>
        <dbReference type="SAM" id="MobiDB-lite"/>
    </source>
</evidence>
<evidence type="ECO:0000256" key="2">
    <source>
        <dbReference type="ARBA" id="ARBA00022771"/>
    </source>
</evidence>
<keyword evidence="10" id="KW-1185">Reference proteome</keyword>
<dbReference type="Proteomes" id="UP001165085">
    <property type="component" value="Unassembled WGS sequence"/>
</dbReference>
<keyword evidence="3 4" id="KW-0862">Zinc</keyword>
<evidence type="ECO:0000313" key="9">
    <source>
        <dbReference type="EMBL" id="GMH68308.1"/>
    </source>
</evidence>
<gene>
    <name evidence="9" type="ORF">TrST_g5450</name>
</gene>
<protein>
    <recommendedName>
        <fullName evidence="11">RING-type domain-containing protein</fullName>
    </recommendedName>
</protein>
<evidence type="ECO:0000256" key="6">
    <source>
        <dbReference type="SAM" id="Phobius"/>
    </source>
</evidence>